<dbReference type="OrthoDB" id="3021074at2759"/>
<gene>
    <name evidence="3" type="ORF">EJ04DRAFT_36890</name>
</gene>
<proteinExistence type="predicted"/>
<feature type="transmembrane region" description="Helical" evidence="2">
    <location>
        <begin position="129"/>
        <end position="149"/>
    </location>
</feature>
<feature type="transmembrane region" description="Helical" evidence="2">
    <location>
        <begin position="64"/>
        <end position="85"/>
    </location>
</feature>
<sequence length="560" mass="60538">MPGFSSATLAGSPAAAHTANSSTTSLQVVCAWPVSGQYGPGSRVLYYVLVAACVFARRREWLRNACLAAALIFPAVAAIHGLVLASLHVNGAVDMDVYGAFQLCSIGILAAPLTVRLSRTYFYDPGRNIIFLWTGLVLAGLLSLTVEFYRVTTHPCSKDDHGNPLPSGVANFPYGNATCNLACSVDAGPTSLMRTGATNEIFVIPAPSKLTFNTGMLLAAACCIPAILSLIFTWDKILEINWKKRSGNANDDAHLSELIEGTNGATVGRMKGVDGKIRYFLSVIEIPLFAAAVLAILILGETNFFSDQVRYQTEPMASIGQWSPIAGTVIAALGSLYVLRAVSAQDSGQAESDHHCNCQHCQDSGRRLTIQIPPRSENSLGRSVDGESSGSRSRSSNDTRPMATHPMSNSTSRLERFATSSTVDTGGRRRAAQWLTKAGDYLGTAAQDRFDLAAFDRGRAREYPETPGESRLNRELAHTKQNFNRRRKEVIRRQRSRESNLGTPASPGLGITFALEDAAERPSPTPRSSSRSPPGSSILEIPQRRRTDTLEVPTPPYFRT</sequence>
<dbReference type="Proteomes" id="UP000799444">
    <property type="component" value="Unassembled WGS sequence"/>
</dbReference>
<feature type="compositionally biased region" description="Polar residues" evidence="1">
    <location>
        <begin position="406"/>
        <end position="424"/>
    </location>
</feature>
<feature type="compositionally biased region" description="Low complexity" evidence="1">
    <location>
        <begin position="526"/>
        <end position="537"/>
    </location>
</feature>
<accession>A0A9P4QS17</accession>
<evidence type="ECO:0000256" key="2">
    <source>
        <dbReference type="SAM" id="Phobius"/>
    </source>
</evidence>
<keyword evidence="4" id="KW-1185">Reference proteome</keyword>
<feature type="compositionally biased region" description="Low complexity" evidence="1">
    <location>
        <begin position="381"/>
        <end position="396"/>
    </location>
</feature>
<name>A0A9P4QS17_9PLEO</name>
<comment type="caution">
    <text evidence="3">The sequence shown here is derived from an EMBL/GenBank/DDBJ whole genome shotgun (WGS) entry which is preliminary data.</text>
</comment>
<organism evidence="3 4">
    <name type="scientific">Polyplosphaeria fusca</name>
    <dbReference type="NCBI Taxonomy" id="682080"/>
    <lineage>
        <taxon>Eukaryota</taxon>
        <taxon>Fungi</taxon>
        <taxon>Dikarya</taxon>
        <taxon>Ascomycota</taxon>
        <taxon>Pezizomycotina</taxon>
        <taxon>Dothideomycetes</taxon>
        <taxon>Pleosporomycetidae</taxon>
        <taxon>Pleosporales</taxon>
        <taxon>Tetraplosphaeriaceae</taxon>
        <taxon>Polyplosphaeria</taxon>
    </lineage>
</organism>
<dbReference type="AlphaFoldDB" id="A0A9P4QS17"/>
<feature type="transmembrane region" description="Helical" evidence="2">
    <location>
        <begin position="97"/>
        <end position="117"/>
    </location>
</feature>
<evidence type="ECO:0000313" key="3">
    <source>
        <dbReference type="EMBL" id="KAF2730615.1"/>
    </source>
</evidence>
<evidence type="ECO:0000256" key="1">
    <source>
        <dbReference type="SAM" id="MobiDB-lite"/>
    </source>
</evidence>
<feature type="transmembrane region" description="Helical" evidence="2">
    <location>
        <begin position="319"/>
        <end position="339"/>
    </location>
</feature>
<dbReference type="EMBL" id="ML996213">
    <property type="protein sequence ID" value="KAF2730615.1"/>
    <property type="molecule type" value="Genomic_DNA"/>
</dbReference>
<keyword evidence="2" id="KW-0812">Transmembrane</keyword>
<keyword evidence="2" id="KW-0472">Membrane</keyword>
<feature type="region of interest" description="Disordered" evidence="1">
    <location>
        <begin position="371"/>
        <end position="429"/>
    </location>
</feature>
<reference evidence="3" key="1">
    <citation type="journal article" date="2020" name="Stud. Mycol.">
        <title>101 Dothideomycetes genomes: a test case for predicting lifestyles and emergence of pathogens.</title>
        <authorList>
            <person name="Haridas S."/>
            <person name="Albert R."/>
            <person name="Binder M."/>
            <person name="Bloem J."/>
            <person name="Labutti K."/>
            <person name="Salamov A."/>
            <person name="Andreopoulos B."/>
            <person name="Baker S."/>
            <person name="Barry K."/>
            <person name="Bills G."/>
            <person name="Bluhm B."/>
            <person name="Cannon C."/>
            <person name="Castanera R."/>
            <person name="Culley D."/>
            <person name="Daum C."/>
            <person name="Ezra D."/>
            <person name="Gonzalez J."/>
            <person name="Henrissat B."/>
            <person name="Kuo A."/>
            <person name="Liang C."/>
            <person name="Lipzen A."/>
            <person name="Lutzoni F."/>
            <person name="Magnuson J."/>
            <person name="Mondo S."/>
            <person name="Nolan M."/>
            <person name="Ohm R."/>
            <person name="Pangilinan J."/>
            <person name="Park H.-J."/>
            <person name="Ramirez L."/>
            <person name="Alfaro M."/>
            <person name="Sun H."/>
            <person name="Tritt A."/>
            <person name="Yoshinaga Y."/>
            <person name="Zwiers L.-H."/>
            <person name="Turgeon B."/>
            <person name="Goodwin S."/>
            <person name="Spatafora J."/>
            <person name="Crous P."/>
            <person name="Grigoriev I."/>
        </authorList>
    </citation>
    <scope>NUCLEOTIDE SEQUENCE</scope>
    <source>
        <strain evidence="3">CBS 125425</strain>
    </source>
</reference>
<feature type="transmembrane region" description="Helical" evidence="2">
    <location>
        <begin position="279"/>
        <end position="299"/>
    </location>
</feature>
<feature type="transmembrane region" description="Helical" evidence="2">
    <location>
        <begin position="215"/>
        <end position="234"/>
    </location>
</feature>
<keyword evidence="2" id="KW-1133">Transmembrane helix</keyword>
<evidence type="ECO:0000313" key="4">
    <source>
        <dbReference type="Proteomes" id="UP000799444"/>
    </source>
</evidence>
<feature type="region of interest" description="Disordered" evidence="1">
    <location>
        <begin position="489"/>
        <end position="560"/>
    </location>
</feature>
<protein>
    <submittedName>
        <fullName evidence="3">Uncharacterized protein</fullName>
    </submittedName>
</protein>